<dbReference type="AlphaFoldDB" id="A0A6A5G6T9"/>
<dbReference type="EMBL" id="WUAV01000005">
    <property type="protein sequence ID" value="KAF1750503.1"/>
    <property type="molecule type" value="Genomic_DNA"/>
</dbReference>
<dbReference type="CTD" id="78776465"/>
<feature type="region of interest" description="Disordered" evidence="1">
    <location>
        <begin position="218"/>
        <end position="280"/>
    </location>
</feature>
<comment type="caution">
    <text evidence="2">The sequence shown here is derived from an EMBL/GenBank/DDBJ whole genome shotgun (WGS) entry which is preliminary data.</text>
</comment>
<dbReference type="Proteomes" id="UP000483820">
    <property type="component" value="Chromosome V"/>
</dbReference>
<organism evidence="2 3">
    <name type="scientific">Caenorhabditis remanei</name>
    <name type="common">Caenorhabditis vulgaris</name>
    <dbReference type="NCBI Taxonomy" id="31234"/>
    <lineage>
        <taxon>Eukaryota</taxon>
        <taxon>Metazoa</taxon>
        <taxon>Ecdysozoa</taxon>
        <taxon>Nematoda</taxon>
        <taxon>Chromadorea</taxon>
        <taxon>Rhabditida</taxon>
        <taxon>Rhabditina</taxon>
        <taxon>Rhabditomorpha</taxon>
        <taxon>Rhabditoidea</taxon>
        <taxon>Rhabditidae</taxon>
        <taxon>Peloderinae</taxon>
        <taxon>Caenorhabditis</taxon>
    </lineage>
</organism>
<feature type="region of interest" description="Disordered" evidence="1">
    <location>
        <begin position="96"/>
        <end position="127"/>
    </location>
</feature>
<feature type="compositionally biased region" description="Basic and acidic residues" evidence="1">
    <location>
        <begin position="96"/>
        <end position="124"/>
    </location>
</feature>
<dbReference type="RefSeq" id="XP_053580766.1">
    <property type="nucleotide sequence ID" value="XM_053731853.1"/>
</dbReference>
<feature type="compositionally biased region" description="Basic and acidic residues" evidence="1">
    <location>
        <begin position="229"/>
        <end position="280"/>
    </location>
</feature>
<dbReference type="GeneID" id="78776465"/>
<evidence type="ECO:0000313" key="2">
    <source>
        <dbReference type="EMBL" id="KAF1750503.1"/>
    </source>
</evidence>
<evidence type="ECO:0000256" key="1">
    <source>
        <dbReference type="SAM" id="MobiDB-lite"/>
    </source>
</evidence>
<gene>
    <name evidence="2" type="ORF">GCK72_017053</name>
</gene>
<reference evidence="2 3" key="1">
    <citation type="submission" date="2019-12" db="EMBL/GenBank/DDBJ databases">
        <title>Chromosome-level assembly of the Caenorhabditis remanei genome.</title>
        <authorList>
            <person name="Teterina A.A."/>
            <person name="Willis J.H."/>
            <person name="Phillips P.C."/>
        </authorList>
    </citation>
    <scope>NUCLEOTIDE SEQUENCE [LARGE SCALE GENOMIC DNA]</scope>
    <source>
        <strain evidence="2 3">PX506</strain>
        <tissue evidence="2">Whole organism</tissue>
    </source>
</reference>
<protein>
    <submittedName>
        <fullName evidence="2">Uncharacterized protein</fullName>
    </submittedName>
</protein>
<name>A0A6A5G6T9_CAERE</name>
<sequence length="280" mass="32794">MAWKKKRRQRLQRLGIRMASDGLATKMAETDHDYRDSDVLEGRVDMGWFEMGDEGIGMILACALDQEEEDSGVVLRLASNDEEKLMTKEVEFECGDEQRRSDWMDGERPTIGHGTDAKRERKDLEEGESEEWNWDTMDLDRTRRRTTTSVATARDRSDWMDGERRLDMEWMRRGSERTRSRTNDSREIRMARLDSNSEERKKANELELRSCERIRMGRRRRSKAMRRTIGGEKEAMVSMDGSRETMKQTDGMGRKRMDGAGSNGEERRLDLEWSESDGER</sequence>
<dbReference type="KEGG" id="crq:GCK72_017053"/>
<feature type="region of interest" description="Disordered" evidence="1">
    <location>
        <begin position="174"/>
        <end position="204"/>
    </location>
</feature>
<evidence type="ECO:0000313" key="3">
    <source>
        <dbReference type="Proteomes" id="UP000483820"/>
    </source>
</evidence>
<accession>A0A6A5G6T9</accession>
<proteinExistence type="predicted"/>